<organism evidence="7 8">
    <name type="scientific">Uncinocarpus reesii (strain UAMH 1704)</name>
    <dbReference type="NCBI Taxonomy" id="336963"/>
    <lineage>
        <taxon>Eukaryota</taxon>
        <taxon>Fungi</taxon>
        <taxon>Dikarya</taxon>
        <taxon>Ascomycota</taxon>
        <taxon>Pezizomycotina</taxon>
        <taxon>Eurotiomycetes</taxon>
        <taxon>Eurotiomycetidae</taxon>
        <taxon>Onygenales</taxon>
        <taxon>Onygenaceae</taxon>
        <taxon>Uncinocarpus</taxon>
    </lineage>
</organism>
<evidence type="ECO:0000256" key="2">
    <source>
        <dbReference type="ARBA" id="ARBA00022946"/>
    </source>
</evidence>
<keyword evidence="2" id="KW-0809">Transit peptide</keyword>
<dbReference type="InParanoid" id="C4JV23"/>
<gene>
    <name evidence="7" type="ORF">UREG_04976</name>
</gene>
<protein>
    <recommendedName>
        <fullName evidence="5">Iron-sulfur cluster assembly factor IBA57 homolog, mitochondrial</fullName>
    </recommendedName>
</protein>
<dbReference type="RefSeq" id="XP_002584287.1">
    <property type="nucleotide sequence ID" value="XM_002584241.1"/>
</dbReference>
<reference evidence="8" key="1">
    <citation type="journal article" date="2009" name="Genome Res.">
        <title>Comparative genomic analyses of the human fungal pathogens Coccidioides and their relatives.</title>
        <authorList>
            <person name="Sharpton T.J."/>
            <person name="Stajich J.E."/>
            <person name="Rounsley S.D."/>
            <person name="Gardner M.J."/>
            <person name="Wortman J.R."/>
            <person name="Jordar V.S."/>
            <person name="Maiti R."/>
            <person name="Kodira C.D."/>
            <person name="Neafsey D.E."/>
            <person name="Zeng Q."/>
            <person name="Hung C.-Y."/>
            <person name="McMahan C."/>
            <person name="Muszewska A."/>
            <person name="Grynberg M."/>
            <person name="Mandel M.A."/>
            <person name="Kellner E.M."/>
            <person name="Barker B.M."/>
            <person name="Galgiani J.N."/>
            <person name="Orbach M.J."/>
            <person name="Kirkland T.N."/>
            <person name="Cole G.T."/>
            <person name="Henn M.R."/>
            <person name="Birren B.W."/>
            <person name="Taylor J.W."/>
        </authorList>
    </citation>
    <scope>NUCLEOTIDE SEQUENCE [LARGE SCALE GENOMIC DNA]</scope>
    <source>
        <strain evidence="8">UAMH 1704</strain>
    </source>
</reference>
<dbReference type="AlphaFoldDB" id="C4JV23"/>
<dbReference type="EMBL" id="CH476617">
    <property type="protein sequence ID" value="EEP80134.1"/>
    <property type="molecule type" value="Genomic_DNA"/>
</dbReference>
<dbReference type="OMA" id="MDRLHGV"/>
<evidence type="ECO:0000256" key="6">
    <source>
        <dbReference type="SAM" id="MobiDB-lite"/>
    </source>
</evidence>
<dbReference type="KEGG" id="ure:UREG_04976"/>
<dbReference type="InterPro" id="IPR045179">
    <property type="entry name" value="YgfZ/GcvT"/>
</dbReference>
<keyword evidence="3" id="KW-0496">Mitochondrion</keyword>
<dbReference type="SUPFAM" id="SSF103025">
    <property type="entry name" value="Folate-binding domain"/>
    <property type="match status" value="1"/>
</dbReference>
<dbReference type="PANTHER" id="PTHR22602">
    <property type="entry name" value="TRANSFERASE CAF17, MITOCHONDRIAL-RELATED"/>
    <property type="match status" value="1"/>
</dbReference>
<dbReference type="Gene3D" id="3.30.1360.120">
    <property type="entry name" value="Probable tRNA modification gtpase trme, domain 1"/>
    <property type="match status" value="1"/>
</dbReference>
<dbReference type="InterPro" id="IPR017703">
    <property type="entry name" value="YgfZ/GCV_T_CS"/>
</dbReference>
<comment type="subcellular location">
    <subcellularLocation>
        <location evidence="1">Mitochondrion matrix</location>
    </subcellularLocation>
</comment>
<evidence type="ECO:0000256" key="3">
    <source>
        <dbReference type="ARBA" id="ARBA00023128"/>
    </source>
</evidence>
<evidence type="ECO:0000256" key="5">
    <source>
        <dbReference type="ARBA" id="ARBA00093637"/>
    </source>
</evidence>
<dbReference type="STRING" id="336963.C4JV23"/>
<dbReference type="OrthoDB" id="191995at2759"/>
<dbReference type="VEuPathDB" id="FungiDB:UREG_04976"/>
<evidence type="ECO:0000256" key="1">
    <source>
        <dbReference type="ARBA" id="ARBA00004305"/>
    </source>
</evidence>
<dbReference type="GO" id="GO:0005759">
    <property type="term" value="C:mitochondrial matrix"/>
    <property type="evidence" value="ECO:0007669"/>
    <property type="project" value="UniProtKB-SubCell"/>
</dbReference>
<sequence>MADKFINSINQTRMPPRLPTRSACAKCLLQRRGLSSTASLRQKQSDLPPPPPESGHVRLTNRALISLTGVDSTAFLQGLISQNVVTPKNRASPTTPFYAGFLNAQGRLLHDTFIYPTFAPEGSNGADTGSELGYLVELDKAQVSNLMKHFKKHKLRSKLKLRALEEGEKDIWAVWDNTGNWEAKDSGDVLREVLTCVDNRVPDFGHRLLLDEGSLQSSLELFPGQEASLSTYHLRRILHGVPEGQDELVRESALPMDSNMDIMGGIDFHKGCYLGQELTIRTHHRGVVRKRYPIIIPTSRGSEYNEIQRVWEGKKCWQIHFRNRECRAGLVSIGSYDGHFTDGRVVSI</sequence>
<dbReference type="NCBIfam" id="TIGR03317">
    <property type="entry name" value="ygfZ_signature"/>
    <property type="match status" value="1"/>
</dbReference>
<dbReference type="Proteomes" id="UP000002058">
    <property type="component" value="Unassembled WGS sequence"/>
</dbReference>
<dbReference type="GeneID" id="8438030"/>
<evidence type="ECO:0000313" key="8">
    <source>
        <dbReference type="Proteomes" id="UP000002058"/>
    </source>
</evidence>
<accession>C4JV23</accession>
<dbReference type="eggNOG" id="KOG2929">
    <property type="taxonomic scope" value="Eukaryota"/>
</dbReference>
<keyword evidence="8" id="KW-1185">Reference proteome</keyword>
<dbReference type="HOGENOM" id="CLU_797392_0_0_1"/>
<dbReference type="PANTHER" id="PTHR22602:SF0">
    <property type="entry name" value="TRANSFERASE CAF17, MITOCHONDRIAL-RELATED"/>
    <property type="match status" value="1"/>
</dbReference>
<evidence type="ECO:0000256" key="4">
    <source>
        <dbReference type="ARBA" id="ARBA00093447"/>
    </source>
</evidence>
<comment type="similarity">
    <text evidence="4">Belongs to the GcvT family. CAF17/IBA57 subfamily.</text>
</comment>
<feature type="region of interest" description="Disordered" evidence="6">
    <location>
        <begin position="35"/>
        <end position="56"/>
    </location>
</feature>
<name>C4JV23_UNCRE</name>
<dbReference type="InterPro" id="IPR027266">
    <property type="entry name" value="TrmE/GcvT-like"/>
</dbReference>
<dbReference type="GO" id="GO:0016226">
    <property type="term" value="P:iron-sulfur cluster assembly"/>
    <property type="evidence" value="ECO:0007669"/>
    <property type="project" value="TreeGrafter"/>
</dbReference>
<dbReference type="FunCoup" id="C4JV23">
    <property type="interactions" value="245"/>
</dbReference>
<evidence type="ECO:0000313" key="7">
    <source>
        <dbReference type="EMBL" id="EEP80134.1"/>
    </source>
</evidence>
<proteinExistence type="inferred from homology"/>